<name>A0A378XGJ5_9BURK</name>
<accession>A0A378XGJ5</accession>
<dbReference type="Gene3D" id="3.30.70.1170">
    <property type="entry name" value="Sun protein, domain 3"/>
    <property type="match status" value="1"/>
</dbReference>
<evidence type="ECO:0000256" key="4">
    <source>
        <dbReference type="ARBA" id="ARBA00022884"/>
    </source>
</evidence>
<feature type="binding site" evidence="5">
    <location>
        <position position="346"/>
    </location>
    <ligand>
        <name>S-adenosyl-L-methionine</name>
        <dbReference type="ChEBI" id="CHEBI:59789"/>
    </ligand>
</feature>
<proteinExistence type="inferred from homology"/>
<keyword evidence="2 5" id="KW-0808">Transferase</keyword>
<evidence type="ECO:0000256" key="1">
    <source>
        <dbReference type="ARBA" id="ARBA00022603"/>
    </source>
</evidence>
<dbReference type="EMBL" id="CP065725">
    <property type="protein sequence ID" value="QPT39370.1"/>
    <property type="molecule type" value="Genomic_DNA"/>
</dbReference>
<evidence type="ECO:0000259" key="6">
    <source>
        <dbReference type="PROSITE" id="PS51686"/>
    </source>
</evidence>
<dbReference type="PRINTS" id="PR02008">
    <property type="entry name" value="RCMTFAMILY"/>
</dbReference>
<dbReference type="Proteomes" id="UP000254603">
    <property type="component" value="Unassembled WGS sequence"/>
</dbReference>
<dbReference type="InterPro" id="IPR029063">
    <property type="entry name" value="SAM-dependent_MTases_sf"/>
</dbReference>
<feature type="binding site" evidence="5">
    <location>
        <position position="290"/>
    </location>
    <ligand>
        <name>S-adenosyl-L-methionine</name>
        <dbReference type="ChEBI" id="CHEBI:59789"/>
    </ligand>
</feature>
<evidence type="ECO:0000313" key="9">
    <source>
        <dbReference type="Proteomes" id="UP000254603"/>
    </source>
</evidence>
<keyword evidence="3 5" id="KW-0949">S-adenosyl-L-methionine</keyword>
<sequence length="453" mass="51046">MSKIPLSELLAHSAKVIQQVMAGQSLNSLLPMVDDRYRGGVQALSFFGLRHWSRGLALSEQLLSKKAPNPLFKSLLVLSLTLLSAEDFLALEQEQNTSATAADMPVYDAFTLVNEAVKAATLNKKTASFRGLLNACLRRYQRELVQLLSNVWQQEEVRYNFPQWWIDKLRDAYPQQYERLLKAANQHASLCLRVNRRQGTMDEFKQSLNQAGIEAVQLDEDALMLPQAVPVPQIPGFAEGRFSVQDLAAQQAISMLSLQDGLRVLDACAAPGGKTSHMLEHYDLDMTILDIDERRLQRVHDNLERLGLSKKYHQDNDHYHIRSLAADAADTEAWYDGRPFDVIMADVPCTAAGIVRRHPDIKWLRRPEDVAKTSELQRTIVQALWTTLKPGGYLLYITCSIFPEEGELQAAYFSEHLVGAERLPAIGQMLAVPDENGEIKHDGFFYALFKKAN</sequence>
<dbReference type="Pfam" id="PF22458">
    <property type="entry name" value="RsmF-B_ferredox"/>
    <property type="match status" value="1"/>
</dbReference>
<dbReference type="Gene3D" id="1.10.940.10">
    <property type="entry name" value="NusB-like"/>
    <property type="match status" value="1"/>
</dbReference>
<evidence type="ECO:0000313" key="8">
    <source>
        <dbReference type="EMBL" id="SUA55891.1"/>
    </source>
</evidence>
<dbReference type="AlphaFoldDB" id="A0A378XGJ5"/>
<dbReference type="GO" id="GO:0001510">
    <property type="term" value="P:RNA methylation"/>
    <property type="evidence" value="ECO:0007669"/>
    <property type="project" value="InterPro"/>
</dbReference>
<dbReference type="NCBIfam" id="NF008149">
    <property type="entry name" value="PRK10901.1"/>
    <property type="match status" value="1"/>
</dbReference>
<protein>
    <submittedName>
        <fullName evidence="7">16S rRNA (Cytosine(967)-C(5))-methyltransferase RsmB</fullName>
    </submittedName>
    <submittedName>
        <fullName evidence="8">Ribosomal RNA small subunit methyltransferase B</fullName>
        <ecNumber evidence="7 8">2.1.1.176</ecNumber>
    </submittedName>
</protein>
<dbReference type="EC" id="2.1.1.176" evidence="7 8"/>
<dbReference type="CDD" id="cd02440">
    <property type="entry name" value="AdoMet_MTases"/>
    <property type="match status" value="1"/>
</dbReference>
<dbReference type="Gene3D" id="3.40.50.150">
    <property type="entry name" value="Vaccinia Virus protein VP39"/>
    <property type="match status" value="1"/>
</dbReference>
<dbReference type="InterPro" id="IPR001678">
    <property type="entry name" value="MeTrfase_RsmB-F_NOP2_dom"/>
</dbReference>
<evidence type="ECO:0000256" key="3">
    <source>
        <dbReference type="ARBA" id="ARBA00022691"/>
    </source>
</evidence>
<feature type="active site" description="Nucleophile" evidence="5">
    <location>
        <position position="399"/>
    </location>
</feature>
<dbReference type="SUPFAM" id="SSF48013">
    <property type="entry name" value="NusB-like"/>
    <property type="match status" value="1"/>
</dbReference>
<dbReference type="PROSITE" id="PS51686">
    <property type="entry name" value="SAM_MT_RSMB_NOP"/>
    <property type="match status" value="1"/>
</dbReference>
<dbReference type="Gene3D" id="1.10.287.730">
    <property type="entry name" value="Helix hairpin bin"/>
    <property type="match status" value="1"/>
</dbReference>
<dbReference type="PANTHER" id="PTHR22807:SF61">
    <property type="entry name" value="NOL1_NOP2_SUN FAMILY PROTEIN _ ANTITERMINATION NUSB DOMAIN-CONTAINING PROTEIN"/>
    <property type="match status" value="1"/>
</dbReference>
<gene>
    <name evidence="8" type="primary">rsmB_2</name>
    <name evidence="7" type="synonym">rsmB</name>
    <name evidence="7" type="ORF">I6G29_09345</name>
    <name evidence="8" type="ORF">NCTC11997_01935</name>
</gene>
<reference evidence="8 9" key="1">
    <citation type="submission" date="2018-06" db="EMBL/GenBank/DDBJ databases">
        <authorList>
            <consortium name="Pathogen Informatics"/>
            <person name="Doyle S."/>
        </authorList>
    </citation>
    <scope>NUCLEOTIDE SEQUENCE [LARGE SCALE GENOMIC DNA]</scope>
    <source>
        <strain evidence="8 9">NCTC11997</strain>
    </source>
</reference>
<evidence type="ECO:0000313" key="10">
    <source>
        <dbReference type="Proteomes" id="UP000594903"/>
    </source>
</evidence>
<keyword evidence="10" id="KW-1185">Reference proteome</keyword>
<dbReference type="Proteomes" id="UP000594903">
    <property type="component" value="Chromosome"/>
</dbReference>
<dbReference type="SUPFAM" id="SSF53335">
    <property type="entry name" value="S-adenosyl-L-methionine-dependent methyltransferases"/>
    <property type="match status" value="1"/>
</dbReference>
<comment type="similarity">
    <text evidence="5">Belongs to the class I-like SAM-binding methyltransferase superfamily. RsmB/NOP family.</text>
</comment>
<feature type="domain" description="SAM-dependent MTase RsmB/NOP-type" evidence="6">
    <location>
        <begin position="180"/>
        <end position="452"/>
    </location>
</feature>
<dbReference type="PANTHER" id="PTHR22807">
    <property type="entry name" value="NOP2 YEAST -RELATED NOL1/NOP2/FMU SUN DOMAIN-CONTAINING"/>
    <property type="match status" value="1"/>
</dbReference>
<feature type="binding site" evidence="5">
    <location>
        <position position="327"/>
    </location>
    <ligand>
        <name>S-adenosyl-L-methionine</name>
        <dbReference type="ChEBI" id="CHEBI:59789"/>
    </ligand>
</feature>
<dbReference type="InterPro" id="IPR035926">
    <property type="entry name" value="NusB-like_sf"/>
</dbReference>
<dbReference type="RefSeq" id="WP_026253644.1">
    <property type="nucleotide sequence ID" value="NZ_CP065725.1"/>
</dbReference>
<dbReference type="GO" id="GO:0008173">
    <property type="term" value="F:RNA methyltransferase activity"/>
    <property type="evidence" value="ECO:0007669"/>
    <property type="project" value="InterPro"/>
</dbReference>
<dbReference type="InterPro" id="IPR054728">
    <property type="entry name" value="RsmB-like_ferredoxin"/>
</dbReference>
<dbReference type="EMBL" id="UGSB01000001">
    <property type="protein sequence ID" value="SUA55891.1"/>
    <property type="molecule type" value="Genomic_DNA"/>
</dbReference>
<dbReference type="OrthoDB" id="9810297at2"/>
<dbReference type="Pfam" id="PF01189">
    <property type="entry name" value="Methyltr_RsmB-F"/>
    <property type="match status" value="1"/>
</dbReference>
<keyword evidence="1 5" id="KW-0489">Methyltransferase</keyword>
<dbReference type="STRING" id="1122619.GCA_000373745_01197"/>
<evidence type="ECO:0000313" key="7">
    <source>
        <dbReference type="EMBL" id="QPT39370.1"/>
    </source>
</evidence>
<dbReference type="InterPro" id="IPR049560">
    <property type="entry name" value="MeTrfase_RsmB-F_NOP2_cat"/>
</dbReference>
<keyword evidence="4 5" id="KW-0694">RNA-binding</keyword>
<evidence type="ECO:0000256" key="5">
    <source>
        <dbReference type="PROSITE-ProRule" id="PRU01023"/>
    </source>
</evidence>
<dbReference type="InterPro" id="IPR023267">
    <property type="entry name" value="RCMT"/>
</dbReference>
<reference evidence="7 10" key="2">
    <citation type="submission" date="2020-12" db="EMBL/GenBank/DDBJ databases">
        <title>FDA dAtabase for Regulatory Grade micrObial Sequences (FDA-ARGOS): Supporting development and validation of Infectious Disease Dx tests.</title>
        <authorList>
            <person name="Sproer C."/>
            <person name="Gronow S."/>
            <person name="Severitt S."/>
            <person name="Schroder I."/>
            <person name="Tallon L."/>
            <person name="Sadzewicz L."/>
            <person name="Zhao X."/>
            <person name="Boylan J."/>
            <person name="Ott S."/>
            <person name="Bowen H."/>
            <person name="Vavikolanu K."/>
            <person name="Mehta A."/>
            <person name="Aluvathingal J."/>
            <person name="Nadendla S."/>
            <person name="Lowell S."/>
            <person name="Myers T."/>
            <person name="Yan Y."/>
            <person name="Sichtig H."/>
        </authorList>
    </citation>
    <scope>NUCLEOTIDE SEQUENCE [LARGE SCALE GENOMIC DNA]</scope>
    <source>
        <strain evidence="7 10">FDAARGOS_872</strain>
    </source>
</reference>
<organism evidence="8 9">
    <name type="scientific">Oligella ureolytica</name>
    <dbReference type="NCBI Taxonomy" id="90244"/>
    <lineage>
        <taxon>Bacteria</taxon>
        <taxon>Pseudomonadati</taxon>
        <taxon>Pseudomonadota</taxon>
        <taxon>Betaproteobacteria</taxon>
        <taxon>Burkholderiales</taxon>
        <taxon>Alcaligenaceae</taxon>
        <taxon>Oligella</taxon>
    </lineage>
</organism>
<dbReference type="GO" id="GO:0003723">
    <property type="term" value="F:RNA binding"/>
    <property type="evidence" value="ECO:0007669"/>
    <property type="project" value="UniProtKB-UniRule"/>
</dbReference>
<evidence type="ECO:0000256" key="2">
    <source>
        <dbReference type="ARBA" id="ARBA00022679"/>
    </source>
</evidence>
<feature type="binding site" evidence="5">
    <location>
        <begin position="268"/>
        <end position="274"/>
    </location>
    <ligand>
        <name>S-adenosyl-L-methionine</name>
        <dbReference type="ChEBI" id="CHEBI:59789"/>
    </ligand>
</feature>